<protein>
    <submittedName>
        <fullName evidence="2">Uncharacterized protein</fullName>
    </submittedName>
</protein>
<accession>A0A0L0FZC2</accession>
<name>A0A0L0FZC2_9EUKA</name>
<sequence>MVQRIPTRMEDTQYYLECVKVTLKDAIYERSTAVRHTAEFLENITQHYSDKYHLIKVSDGGVDENPLHARAMYADLASFFKGDYDYLAHFCNAGGDSRINPVERCIGSISHALYGTCLVRKKLNESEKDTLRKKDGSQKDFRSNLDANK</sequence>
<organism evidence="2 3">
    <name type="scientific">Sphaeroforma arctica JP610</name>
    <dbReference type="NCBI Taxonomy" id="667725"/>
    <lineage>
        <taxon>Eukaryota</taxon>
        <taxon>Ichthyosporea</taxon>
        <taxon>Ichthyophonida</taxon>
        <taxon>Sphaeroforma</taxon>
    </lineage>
</organism>
<evidence type="ECO:0000256" key="1">
    <source>
        <dbReference type="SAM" id="MobiDB-lite"/>
    </source>
</evidence>
<reference evidence="2 3" key="1">
    <citation type="submission" date="2011-02" db="EMBL/GenBank/DDBJ databases">
        <title>The Genome Sequence of Sphaeroforma arctica JP610.</title>
        <authorList>
            <consortium name="The Broad Institute Genome Sequencing Platform"/>
            <person name="Russ C."/>
            <person name="Cuomo C."/>
            <person name="Young S.K."/>
            <person name="Zeng Q."/>
            <person name="Gargeya S."/>
            <person name="Alvarado L."/>
            <person name="Berlin A."/>
            <person name="Chapman S.B."/>
            <person name="Chen Z."/>
            <person name="Freedman E."/>
            <person name="Gellesch M."/>
            <person name="Goldberg J."/>
            <person name="Griggs A."/>
            <person name="Gujja S."/>
            <person name="Heilman E."/>
            <person name="Heiman D."/>
            <person name="Howarth C."/>
            <person name="Mehta T."/>
            <person name="Neiman D."/>
            <person name="Pearson M."/>
            <person name="Roberts A."/>
            <person name="Saif S."/>
            <person name="Shea T."/>
            <person name="Shenoy N."/>
            <person name="Sisk P."/>
            <person name="Stolte C."/>
            <person name="Sykes S."/>
            <person name="White J."/>
            <person name="Yandava C."/>
            <person name="Burger G."/>
            <person name="Gray M.W."/>
            <person name="Holland P.W.H."/>
            <person name="King N."/>
            <person name="Lang F.B.F."/>
            <person name="Roger A.J."/>
            <person name="Ruiz-Trillo I."/>
            <person name="Haas B."/>
            <person name="Nusbaum C."/>
            <person name="Birren B."/>
        </authorList>
    </citation>
    <scope>NUCLEOTIDE SEQUENCE [LARGE SCALE GENOMIC DNA]</scope>
    <source>
        <strain evidence="2 3">JP610</strain>
    </source>
</reference>
<dbReference type="GeneID" id="25906857"/>
<dbReference type="EMBL" id="KQ242046">
    <property type="protein sequence ID" value="KNC81318.1"/>
    <property type="molecule type" value="Genomic_DNA"/>
</dbReference>
<keyword evidence="3" id="KW-1185">Reference proteome</keyword>
<dbReference type="STRING" id="667725.A0A0L0FZC2"/>
<dbReference type="AlphaFoldDB" id="A0A0L0FZC2"/>
<dbReference type="OrthoDB" id="2396850at2759"/>
<evidence type="ECO:0000313" key="3">
    <source>
        <dbReference type="Proteomes" id="UP000054560"/>
    </source>
</evidence>
<dbReference type="Proteomes" id="UP000054560">
    <property type="component" value="Unassembled WGS sequence"/>
</dbReference>
<evidence type="ECO:0000313" key="2">
    <source>
        <dbReference type="EMBL" id="KNC81318.1"/>
    </source>
</evidence>
<dbReference type="RefSeq" id="XP_014155220.1">
    <property type="nucleotide sequence ID" value="XM_014299745.1"/>
</dbReference>
<gene>
    <name evidence="2" type="ORF">SARC_06353</name>
</gene>
<proteinExistence type="predicted"/>
<feature type="region of interest" description="Disordered" evidence="1">
    <location>
        <begin position="129"/>
        <end position="149"/>
    </location>
</feature>